<evidence type="ECO:0000256" key="1">
    <source>
        <dbReference type="SAM" id="Phobius"/>
    </source>
</evidence>
<dbReference type="EMBL" id="KI630229">
    <property type="protein sequence ID" value="EYU44017.1"/>
    <property type="molecule type" value="Genomic_DNA"/>
</dbReference>
<protein>
    <submittedName>
        <fullName evidence="2">Uncharacterized protein</fullName>
    </submittedName>
</protein>
<sequence>MYYSIQFLVILIVKEFFGRSTNLPKIFVIYIQFLLIFIVKKFFGCSTNFIQNLCTMAYNFCINILVILIVKEFFGRSTNFTQNICTIIFCFLDIPSFFFPKSVYYIIYTFYLF</sequence>
<keyword evidence="1" id="KW-1133">Transmembrane helix</keyword>
<gene>
    <name evidence="2" type="ORF">MIMGU_mgv11b022721mg</name>
</gene>
<reference evidence="2 3" key="1">
    <citation type="journal article" date="2013" name="Proc. Natl. Acad. Sci. U.S.A.">
        <title>Fine-scale variation in meiotic recombination in Mimulus inferred from population shotgun sequencing.</title>
        <authorList>
            <person name="Hellsten U."/>
            <person name="Wright K.M."/>
            <person name="Jenkins J."/>
            <person name="Shu S."/>
            <person name="Yuan Y."/>
            <person name="Wessler S.R."/>
            <person name="Schmutz J."/>
            <person name="Willis J.H."/>
            <person name="Rokhsar D.S."/>
        </authorList>
    </citation>
    <scope>NUCLEOTIDE SEQUENCE [LARGE SCALE GENOMIC DNA]</scope>
    <source>
        <strain evidence="3">cv. DUN x IM62</strain>
    </source>
</reference>
<proteinExistence type="predicted"/>
<organism evidence="2 3">
    <name type="scientific">Erythranthe guttata</name>
    <name type="common">Yellow monkey flower</name>
    <name type="synonym">Mimulus guttatus</name>
    <dbReference type="NCBI Taxonomy" id="4155"/>
    <lineage>
        <taxon>Eukaryota</taxon>
        <taxon>Viridiplantae</taxon>
        <taxon>Streptophyta</taxon>
        <taxon>Embryophyta</taxon>
        <taxon>Tracheophyta</taxon>
        <taxon>Spermatophyta</taxon>
        <taxon>Magnoliopsida</taxon>
        <taxon>eudicotyledons</taxon>
        <taxon>Gunneridae</taxon>
        <taxon>Pentapetalae</taxon>
        <taxon>asterids</taxon>
        <taxon>lamiids</taxon>
        <taxon>Lamiales</taxon>
        <taxon>Phrymaceae</taxon>
        <taxon>Erythranthe</taxon>
    </lineage>
</organism>
<dbReference type="AlphaFoldDB" id="A0A022RU29"/>
<keyword evidence="1" id="KW-0472">Membrane</keyword>
<keyword evidence="1" id="KW-0812">Transmembrane</keyword>
<accession>A0A022RU29</accession>
<feature type="transmembrane region" description="Helical" evidence="1">
    <location>
        <begin position="82"/>
        <end position="107"/>
    </location>
</feature>
<evidence type="ECO:0000313" key="3">
    <source>
        <dbReference type="Proteomes" id="UP000030748"/>
    </source>
</evidence>
<dbReference type="Proteomes" id="UP000030748">
    <property type="component" value="Unassembled WGS sequence"/>
</dbReference>
<feature type="transmembrane region" description="Helical" evidence="1">
    <location>
        <begin position="49"/>
        <end position="70"/>
    </location>
</feature>
<evidence type="ECO:0000313" key="2">
    <source>
        <dbReference type="EMBL" id="EYU44017.1"/>
    </source>
</evidence>
<keyword evidence="3" id="KW-1185">Reference proteome</keyword>
<name>A0A022RU29_ERYGU</name>
<feature type="transmembrane region" description="Helical" evidence="1">
    <location>
        <begin position="26"/>
        <end position="43"/>
    </location>
</feature>